<dbReference type="Gene3D" id="3.10.180.10">
    <property type="entry name" value="2,3-Dihydroxybiphenyl 1,2-Dioxygenase, domain 1"/>
    <property type="match status" value="1"/>
</dbReference>
<dbReference type="Pfam" id="PF12867">
    <property type="entry name" value="DinB_2"/>
    <property type="match status" value="1"/>
</dbReference>
<sequence length="294" mass="33238">MQQEARTTPLPSWALYVKDLETSRAFYVDQLGFTETDTTLPTTLAEVADFDNDPMLLVGPEAGDVTPYLASTHSIIKPGQVLTFYCQNLEIQRATWTERGLASVQEARTPLDDPALLVLDPDGHSLLFIVPRQRSPEEIIELYAQGPQRLKEALAGLAEQDLELAKAPGEWSLRQLVHHISDGDDLWMRVVKAALTRPGCQYSHDWYTTDNASAELLDYVGRAIEPALLLYNANHEHILQLVRHLPDALECYVMFTWPGQEAQRFAVSNILYSQAVHTAVHCKEIQEIRRLHQR</sequence>
<dbReference type="STRING" id="485913.Krac_5383"/>
<protein>
    <submittedName>
        <fullName evidence="2">Glyoxalase/bleomycin resistance protein/dioxygenase</fullName>
    </submittedName>
</protein>
<name>D6TVW9_KTERA</name>
<proteinExistence type="predicted"/>
<accession>D6TVW9</accession>
<dbReference type="OrthoDB" id="9796039at2"/>
<dbReference type="Pfam" id="PF00903">
    <property type="entry name" value="Glyoxalase"/>
    <property type="match status" value="1"/>
</dbReference>
<dbReference type="eggNOG" id="COG0346">
    <property type="taxonomic scope" value="Bacteria"/>
</dbReference>
<dbReference type="SUPFAM" id="SSF54593">
    <property type="entry name" value="Glyoxalase/Bleomycin resistance protein/Dihydroxybiphenyl dioxygenase"/>
    <property type="match status" value="1"/>
</dbReference>
<dbReference type="CDD" id="cd06587">
    <property type="entry name" value="VOC"/>
    <property type="match status" value="1"/>
</dbReference>
<dbReference type="Proteomes" id="UP000004508">
    <property type="component" value="Unassembled WGS sequence"/>
</dbReference>
<dbReference type="RefSeq" id="WP_007915811.1">
    <property type="nucleotide sequence ID" value="NZ_ADVG01000003.1"/>
</dbReference>
<keyword evidence="2" id="KW-0223">Dioxygenase</keyword>
<dbReference type="PROSITE" id="PS51819">
    <property type="entry name" value="VOC"/>
    <property type="match status" value="1"/>
</dbReference>
<evidence type="ECO:0000313" key="3">
    <source>
        <dbReference type="Proteomes" id="UP000004508"/>
    </source>
</evidence>
<dbReference type="InterPro" id="IPR024775">
    <property type="entry name" value="DinB-like"/>
</dbReference>
<dbReference type="EMBL" id="ADVG01000003">
    <property type="protein sequence ID" value="EFH84352.1"/>
    <property type="molecule type" value="Genomic_DNA"/>
</dbReference>
<feature type="domain" description="VOC" evidence="1">
    <location>
        <begin position="9"/>
        <end position="131"/>
    </location>
</feature>
<dbReference type="InterPro" id="IPR029068">
    <property type="entry name" value="Glyas_Bleomycin-R_OHBP_Dase"/>
</dbReference>
<evidence type="ECO:0000313" key="2">
    <source>
        <dbReference type="EMBL" id="EFH84352.1"/>
    </source>
</evidence>
<dbReference type="InterPro" id="IPR034660">
    <property type="entry name" value="DinB/YfiT-like"/>
</dbReference>
<organism evidence="2 3">
    <name type="scientific">Ktedonobacter racemifer DSM 44963</name>
    <dbReference type="NCBI Taxonomy" id="485913"/>
    <lineage>
        <taxon>Bacteria</taxon>
        <taxon>Bacillati</taxon>
        <taxon>Chloroflexota</taxon>
        <taxon>Ktedonobacteria</taxon>
        <taxon>Ktedonobacterales</taxon>
        <taxon>Ktedonobacteraceae</taxon>
        <taxon>Ktedonobacter</taxon>
    </lineage>
</organism>
<dbReference type="InParanoid" id="D6TVW9"/>
<reference evidence="2 3" key="1">
    <citation type="journal article" date="2011" name="Stand. Genomic Sci.">
        <title>Non-contiguous finished genome sequence and contextual data of the filamentous soil bacterium Ktedonobacter racemifer type strain (SOSP1-21).</title>
        <authorList>
            <person name="Chang Y.J."/>
            <person name="Land M."/>
            <person name="Hauser L."/>
            <person name="Chertkov O."/>
            <person name="Del Rio T.G."/>
            <person name="Nolan M."/>
            <person name="Copeland A."/>
            <person name="Tice H."/>
            <person name="Cheng J.F."/>
            <person name="Lucas S."/>
            <person name="Han C."/>
            <person name="Goodwin L."/>
            <person name="Pitluck S."/>
            <person name="Ivanova N."/>
            <person name="Ovchinikova G."/>
            <person name="Pati A."/>
            <person name="Chen A."/>
            <person name="Palaniappan K."/>
            <person name="Mavromatis K."/>
            <person name="Liolios K."/>
            <person name="Brettin T."/>
            <person name="Fiebig A."/>
            <person name="Rohde M."/>
            <person name="Abt B."/>
            <person name="Goker M."/>
            <person name="Detter J.C."/>
            <person name="Woyke T."/>
            <person name="Bristow J."/>
            <person name="Eisen J.A."/>
            <person name="Markowitz V."/>
            <person name="Hugenholtz P."/>
            <person name="Kyrpides N.C."/>
            <person name="Klenk H.P."/>
            <person name="Lapidus A."/>
        </authorList>
    </citation>
    <scope>NUCLEOTIDE SEQUENCE [LARGE SCALE GENOMIC DNA]</scope>
    <source>
        <strain evidence="3">DSM 44963</strain>
    </source>
</reference>
<dbReference type="eggNOG" id="COG0622">
    <property type="taxonomic scope" value="Bacteria"/>
</dbReference>
<dbReference type="InterPro" id="IPR004360">
    <property type="entry name" value="Glyas_Fos-R_dOase_dom"/>
</dbReference>
<dbReference type="AlphaFoldDB" id="D6TVW9"/>
<evidence type="ECO:0000259" key="1">
    <source>
        <dbReference type="PROSITE" id="PS51819"/>
    </source>
</evidence>
<gene>
    <name evidence="2" type="ORF">Krac_5383</name>
</gene>
<dbReference type="GO" id="GO:0051213">
    <property type="term" value="F:dioxygenase activity"/>
    <property type="evidence" value="ECO:0007669"/>
    <property type="project" value="UniProtKB-KW"/>
</dbReference>
<keyword evidence="2" id="KW-0560">Oxidoreductase</keyword>
<comment type="caution">
    <text evidence="2">The sequence shown here is derived from an EMBL/GenBank/DDBJ whole genome shotgun (WGS) entry which is preliminary data.</text>
</comment>
<dbReference type="SUPFAM" id="SSF109854">
    <property type="entry name" value="DinB/YfiT-like putative metalloenzymes"/>
    <property type="match status" value="1"/>
</dbReference>
<dbReference type="InterPro" id="IPR037523">
    <property type="entry name" value="VOC_core"/>
</dbReference>
<keyword evidence="3" id="KW-1185">Reference proteome</keyword>
<dbReference type="Gene3D" id="1.20.120.450">
    <property type="entry name" value="dinb family like domain"/>
    <property type="match status" value="1"/>
</dbReference>